<dbReference type="GO" id="GO:0042626">
    <property type="term" value="F:ATPase-coupled transmembrane transporter activity"/>
    <property type="evidence" value="ECO:0007669"/>
    <property type="project" value="TreeGrafter"/>
</dbReference>
<keyword evidence="7" id="KW-1185">Reference proteome</keyword>
<evidence type="ECO:0000256" key="4">
    <source>
        <dbReference type="ARBA" id="ARBA00022840"/>
    </source>
</evidence>
<dbReference type="InterPro" id="IPR003593">
    <property type="entry name" value="AAA+_ATPase"/>
</dbReference>
<feature type="domain" description="ABC transporter" evidence="5">
    <location>
        <begin position="11"/>
        <end position="253"/>
    </location>
</feature>
<evidence type="ECO:0000259" key="5">
    <source>
        <dbReference type="PROSITE" id="PS50893"/>
    </source>
</evidence>
<reference evidence="6 7" key="1">
    <citation type="submission" date="2019-10" db="EMBL/GenBank/DDBJ databases">
        <title>Rubrobacter sp nov SCSIO 52090 isolated from a deep-sea sediment in the South China Sea.</title>
        <authorList>
            <person name="Chen R.W."/>
        </authorList>
    </citation>
    <scope>NUCLEOTIDE SEQUENCE [LARGE SCALE GENOMIC DNA]</scope>
    <source>
        <strain evidence="6 7">SCSIO 52909</strain>
    </source>
</reference>
<evidence type="ECO:0000313" key="7">
    <source>
        <dbReference type="Proteomes" id="UP000501452"/>
    </source>
</evidence>
<dbReference type="PANTHER" id="PTHR43553">
    <property type="entry name" value="HEAVY METAL TRANSPORTER"/>
    <property type="match status" value="1"/>
</dbReference>
<dbReference type="InterPro" id="IPR017871">
    <property type="entry name" value="ABC_transporter-like_CS"/>
</dbReference>
<dbReference type="AlphaFoldDB" id="A0A6G8Q5W0"/>
<keyword evidence="3" id="KW-0547">Nucleotide-binding</keyword>
<dbReference type="PANTHER" id="PTHR43553:SF24">
    <property type="entry name" value="ENERGY-COUPLING FACTOR TRANSPORTER ATP-BINDING PROTEIN ECFA1"/>
    <property type="match status" value="1"/>
</dbReference>
<dbReference type="Proteomes" id="UP000501452">
    <property type="component" value="Chromosome"/>
</dbReference>
<dbReference type="InterPro" id="IPR027417">
    <property type="entry name" value="P-loop_NTPase"/>
</dbReference>
<evidence type="ECO:0000256" key="1">
    <source>
        <dbReference type="ARBA" id="ARBA00005417"/>
    </source>
</evidence>
<dbReference type="InterPro" id="IPR050095">
    <property type="entry name" value="ECF_ABC_transporter_ATP-bd"/>
</dbReference>
<dbReference type="GO" id="GO:0005524">
    <property type="term" value="F:ATP binding"/>
    <property type="evidence" value="ECO:0007669"/>
    <property type="project" value="UniProtKB-KW"/>
</dbReference>
<organism evidence="6 7">
    <name type="scientific">Rubrobacter tropicus</name>
    <dbReference type="NCBI Taxonomy" id="2653851"/>
    <lineage>
        <taxon>Bacteria</taxon>
        <taxon>Bacillati</taxon>
        <taxon>Actinomycetota</taxon>
        <taxon>Rubrobacteria</taxon>
        <taxon>Rubrobacterales</taxon>
        <taxon>Rubrobacteraceae</taxon>
        <taxon>Rubrobacter</taxon>
    </lineage>
</organism>
<proteinExistence type="inferred from homology"/>
<dbReference type="CDD" id="cd03225">
    <property type="entry name" value="ABC_cobalt_CbiO_domain1"/>
    <property type="match status" value="1"/>
</dbReference>
<dbReference type="EMBL" id="CP045119">
    <property type="protein sequence ID" value="QIN81846.1"/>
    <property type="molecule type" value="Genomic_DNA"/>
</dbReference>
<dbReference type="PROSITE" id="PS50893">
    <property type="entry name" value="ABC_TRANSPORTER_2"/>
    <property type="match status" value="1"/>
</dbReference>
<evidence type="ECO:0000313" key="6">
    <source>
        <dbReference type="EMBL" id="QIN81846.1"/>
    </source>
</evidence>
<dbReference type="RefSeq" id="WP_166173611.1">
    <property type="nucleotide sequence ID" value="NZ_CP045119.1"/>
</dbReference>
<gene>
    <name evidence="6" type="ORF">GBA63_03725</name>
</gene>
<dbReference type="SUPFAM" id="SSF52540">
    <property type="entry name" value="P-loop containing nucleoside triphosphate hydrolases"/>
    <property type="match status" value="1"/>
</dbReference>
<dbReference type="GO" id="GO:0043190">
    <property type="term" value="C:ATP-binding cassette (ABC) transporter complex"/>
    <property type="evidence" value="ECO:0007669"/>
    <property type="project" value="TreeGrafter"/>
</dbReference>
<keyword evidence="4 6" id="KW-0067">ATP-binding</keyword>
<dbReference type="PROSITE" id="PS00211">
    <property type="entry name" value="ABC_TRANSPORTER_1"/>
    <property type="match status" value="1"/>
</dbReference>
<comment type="similarity">
    <text evidence="1">Belongs to the ABC transporter superfamily.</text>
</comment>
<dbReference type="KEGG" id="rub:GBA63_03725"/>
<evidence type="ECO:0000256" key="3">
    <source>
        <dbReference type="ARBA" id="ARBA00022741"/>
    </source>
</evidence>
<dbReference type="InterPro" id="IPR003439">
    <property type="entry name" value="ABC_transporter-like_ATP-bd"/>
</dbReference>
<dbReference type="Gene3D" id="3.40.50.300">
    <property type="entry name" value="P-loop containing nucleotide triphosphate hydrolases"/>
    <property type="match status" value="1"/>
</dbReference>
<name>A0A6G8Q5W0_9ACTN</name>
<dbReference type="Pfam" id="PF00005">
    <property type="entry name" value="ABC_tran"/>
    <property type="match status" value="1"/>
</dbReference>
<dbReference type="InterPro" id="IPR015856">
    <property type="entry name" value="ABC_transpr_CbiO/EcfA_su"/>
</dbReference>
<evidence type="ECO:0000256" key="2">
    <source>
        <dbReference type="ARBA" id="ARBA00022448"/>
    </source>
</evidence>
<dbReference type="SMART" id="SM00382">
    <property type="entry name" value="AAA"/>
    <property type="match status" value="1"/>
</dbReference>
<keyword evidence="2" id="KW-0813">Transport</keyword>
<accession>A0A6G8Q5W0</accession>
<dbReference type="GO" id="GO:0016887">
    <property type="term" value="F:ATP hydrolysis activity"/>
    <property type="evidence" value="ECO:0007669"/>
    <property type="project" value="InterPro"/>
</dbReference>
<protein>
    <submittedName>
        <fullName evidence="6">ATP-binding cassette domain-containing protein</fullName>
    </submittedName>
</protein>
<sequence length="292" mass="31951">MTRSDGDRPILELRNFGHTYLEGTPRASEAVRDVSFEVGRGERVGIVGATQSGKSTIVDSFAHLLRVKPGQVFYEGEDVAAPGYDRARLRREVGIVFQRPDSQIIEDVVGADVAFGPTAAGLPAAETRGRVEESLNTLGLPYPEYRLRYVHALSGGQRRRVAIAGVLAMRTPVLVLDEPMAGLDPRGRRELLELLVRLQEDRDLTLIVCSASLTDASLLCDRLVVLDAGTVAMDGPVREVLREADRLAELDVTLPEPVVGAREMKKLFPDFPTDVLTEDELEAELVKRLGVA</sequence>